<feature type="transmembrane region" description="Helical" evidence="4">
    <location>
        <begin position="613"/>
        <end position="630"/>
    </location>
</feature>
<dbReference type="Pfam" id="PF00023">
    <property type="entry name" value="Ank"/>
    <property type="match status" value="2"/>
</dbReference>
<dbReference type="PANTHER" id="PTHR24198:SF165">
    <property type="entry name" value="ANKYRIN REPEAT-CONTAINING PROTEIN-RELATED"/>
    <property type="match status" value="1"/>
</dbReference>
<keyword evidence="4" id="KW-0812">Transmembrane</keyword>
<evidence type="ECO:0000256" key="3">
    <source>
        <dbReference type="PROSITE-ProRule" id="PRU00023"/>
    </source>
</evidence>
<keyword evidence="4" id="KW-1133">Transmembrane helix</keyword>
<evidence type="ECO:0000256" key="4">
    <source>
        <dbReference type="SAM" id="Phobius"/>
    </source>
</evidence>
<dbReference type="Gene3D" id="1.25.40.20">
    <property type="entry name" value="Ankyrin repeat-containing domain"/>
    <property type="match status" value="3"/>
</dbReference>
<dbReference type="InterPro" id="IPR036770">
    <property type="entry name" value="Ankyrin_rpt-contain_sf"/>
</dbReference>
<dbReference type="SUPFAM" id="SSF48403">
    <property type="entry name" value="Ankyrin repeat"/>
    <property type="match status" value="2"/>
</dbReference>
<gene>
    <name evidence="5" type="ORF">BIY23_02385</name>
</gene>
<feature type="transmembrane region" description="Helical" evidence="4">
    <location>
        <begin position="578"/>
        <end position="601"/>
    </location>
</feature>
<dbReference type="InterPro" id="IPR002110">
    <property type="entry name" value="Ankyrin_rpt"/>
</dbReference>
<evidence type="ECO:0000313" key="5">
    <source>
        <dbReference type="EMBL" id="OEY86687.1"/>
    </source>
</evidence>
<evidence type="ECO:0000313" key="6">
    <source>
        <dbReference type="Proteomes" id="UP000175679"/>
    </source>
</evidence>
<proteinExistence type="predicted"/>
<evidence type="ECO:0000256" key="1">
    <source>
        <dbReference type="ARBA" id="ARBA00022737"/>
    </source>
</evidence>
<dbReference type="AlphaFoldDB" id="A0A1E7QJW5"/>
<feature type="repeat" description="ANK" evidence="3">
    <location>
        <begin position="349"/>
        <end position="371"/>
    </location>
</feature>
<comment type="caution">
    <text evidence="5">The sequence shown here is derived from an EMBL/GenBank/DDBJ whole genome shotgun (WGS) entry which is preliminary data.</text>
</comment>
<accession>A0A1E7QJW5</accession>
<reference evidence="5 6" key="1">
    <citation type="submission" date="2016-09" db="EMBL/GenBank/DDBJ databases">
        <title>Genomic evidence for plant-parasitic nematodes as the earliest Wolbachia hosts.</title>
        <authorList>
            <person name="Brown A.M."/>
            <person name="Wasala S.K."/>
            <person name="Howe D.K."/>
            <person name="Peetz A.B."/>
            <person name="Zasada I.A."/>
            <person name="Denver D.R."/>
        </authorList>
    </citation>
    <scope>NUCLEOTIDE SEQUENCE [LARGE SCALE GENOMIC DNA]</scope>
    <source>
        <strain evidence="6">wPpe</strain>
    </source>
</reference>
<dbReference type="PANTHER" id="PTHR24198">
    <property type="entry name" value="ANKYRIN REPEAT AND PROTEIN KINASE DOMAIN-CONTAINING PROTEIN"/>
    <property type="match status" value="1"/>
</dbReference>
<dbReference type="EMBL" id="MJMG01000006">
    <property type="protein sequence ID" value="OEY86687.1"/>
    <property type="molecule type" value="Genomic_DNA"/>
</dbReference>
<keyword evidence="4" id="KW-0472">Membrane</keyword>
<keyword evidence="1" id="KW-0677">Repeat</keyword>
<dbReference type="RefSeq" id="WP_070065017.1">
    <property type="nucleotide sequence ID" value="NZ_MJMG01000006.1"/>
</dbReference>
<name>A0A1E7QJW5_WOLPI</name>
<feature type="transmembrane region" description="Helical" evidence="4">
    <location>
        <begin position="636"/>
        <end position="657"/>
    </location>
</feature>
<organism evidence="5 6">
    <name type="scientific">Wolbachia pipientis</name>
    <dbReference type="NCBI Taxonomy" id="955"/>
    <lineage>
        <taxon>Bacteria</taxon>
        <taxon>Pseudomonadati</taxon>
        <taxon>Pseudomonadota</taxon>
        <taxon>Alphaproteobacteria</taxon>
        <taxon>Rickettsiales</taxon>
        <taxon>Anaplasmataceae</taxon>
        <taxon>Wolbachieae</taxon>
        <taxon>Wolbachia</taxon>
    </lineage>
</organism>
<evidence type="ECO:0000256" key="2">
    <source>
        <dbReference type="ARBA" id="ARBA00023043"/>
    </source>
</evidence>
<keyword evidence="2 3" id="KW-0040">ANK repeat</keyword>
<dbReference type="Pfam" id="PF12796">
    <property type="entry name" value="Ank_2"/>
    <property type="match status" value="2"/>
</dbReference>
<dbReference type="SMART" id="SM00248">
    <property type="entry name" value="ANK"/>
    <property type="match status" value="7"/>
</dbReference>
<dbReference type="OrthoDB" id="671583at2"/>
<dbReference type="Proteomes" id="UP000175679">
    <property type="component" value="Unassembled WGS sequence"/>
</dbReference>
<protein>
    <submittedName>
        <fullName evidence="5">Uncharacterized protein</fullName>
    </submittedName>
</protein>
<sequence>MYEATQELFKAIQDTSIENFKAALENNAGVNDFDDYGFTPLMQICIIYIATTDKNEQSVLRDMIIFLLEHGADPDIQDNRNICEETVEHELVLEPINPIVYTYDINVNGSQYALYTSPYPIVYTYDINVNGSQYALYTDQVDGQQYLQCSTNHQWYKLLAERTVAQNVKTAQMARQALLHMACESGNQDIVEIILTQSDPNIFLKDYRDSKPEDYIINDTKVGRPNILIQKFFKEFKQKKLFNAIYNADLENFQKYSEDRDIINIPNKDGSTPLEYIAYLYDTKKELQPTLKQMFSSLLTVFREIEIDINAQNAKGETVLHTICGMGEKDILLMLMKSFRVNINVQNVNGDTALHLACKMGNGNKDIIQILCEHPEIDISLPNNAGKKAIEDNAVYECFNRIKIKNEKLLFDAITYANWKSFRELLQGNVNINAFNKDGYTPLMYIIYLYHRYIKQQRPVLKKMAMLLLQQGCDINVQNTDGDTALHIAYKMGQKNINVPHTYEHTAFKMDHENIIYILRSNPQINVYLKNKQGKTPKSCGNQDYSSSITSSSIIGTFLLINSLILSATVITTPTLPIHIYCIIVTDILLNCIMGYCLATSKKENTGQYNKEVTGVLFFAAKLFMLLVVSDSIKNATVFPIIKLSLMTTMGSLALLFCPMRGEPDTKVSIEGFQQYSVEHLKDI</sequence>
<dbReference type="PROSITE" id="PS50088">
    <property type="entry name" value="ANK_REPEAT"/>
    <property type="match status" value="1"/>
</dbReference>
<keyword evidence="6" id="KW-1185">Reference proteome</keyword>